<evidence type="ECO:0000313" key="1">
    <source>
        <dbReference type="EMBL" id="RYR17330.1"/>
    </source>
</evidence>
<gene>
    <name evidence="1" type="ORF">Ahy_B03g062095</name>
</gene>
<protein>
    <submittedName>
        <fullName evidence="1">Uncharacterized protein</fullName>
    </submittedName>
</protein>
<comment type="caution">
    <text evidence="1">The sequence shown here is derived from an EMBL/GenBank/DDBJ whole genome shotgun (WGS) entry which is preliminary data.</text>
</comment>
<proteinExistence type="predicted"/>
<evidence type="ECO:0000313" key="2">
    <source>
        <dbReference type="Proteomes" id="UP000289738"/>
    </source>
</evidence>
<reference evidence="1 2" key="1">
    <citation type="submission" date="2019-01" db="EMBL/GenBank/DDBJ databases">
        <title>Sequencing of cultivated peanut Arachis hypogaea provides insights into genome evolution and oil improvement.</title>
        <authorList>
            <person name="Chen X."/>
        </authorList>
    </citation>
    <scope>NUCLEOTIDE SEQUENCE [LARGE SCALE GENOMIC DNA]</scope>
    <source>
        <strain evidence="2">cv. Fuhuasheng</strain>
        <tissue evidence="1">Leaves</tissue>
    </source>
</reference>
<name>A0A444ZSY8_ARAHY</name>
<sequence length="77" mass="8690">MTSEELQNFCLVEIENLLQNNGKSLKDYAGMPVPNVNSISHFSNSMVINRNGTIQPICSFPIFDGVPQMAEKLRRYV</sequence>
<dbReference type="EMBL" id="SDMP01000013">
    <property type="protein sequence ID" value="RYR17330.1"/>
    <property type="molecule type" value="Genomic_DNA"/>
</dbReference>
<keyword evidence="2" id="KW-1185">Reference proteome</keyword>
<accession>A0A444ZSY8</accession>
<dbReference type="Proteomes" id="UP000289738">
    <property type="component" value="Chromosome B03"/>
</dbReference>
<dbReference type="AlphaFoldDB" id="A0A444ZSY8"/>
<organism evidence="1 2">
    <name type="scientific">Arachis hypogaea</name>
    <name type="common">Peanut</name>
    <dbReference type="NCBI Taxonomy" id="3818"/>
    <lineage>
        <taxon>Eukaryota</taxon>
        <taxon>Viridiplantae</taxon>
        <taxon>Streptophyta</taxon>
        <taxon>Embryophyta</taxon>
        <taxon>Tracheophyta</taxon>
        <taxon>Spermatophyta</taxon>
        <taxon>Magnoliopsida</taxon>
        <taxon>eudicotyledons</taxon>
        <taxon>Gunneridae</taxon>
        <taxon>Pentapetalae</taxon>
        <taxon>rosids</taxon>
        <taxon>fabids</taxon>
        <taxon>Fabales</taxon>
        <taxon>Fabaceae</taxon>
        <taxon>Papilionoideae</taxon>
        <taxon>50 kb inversion clade</taxon>
        <taxon>dalbergioids sensu lato</taxon>
        <taxon>Dalbergieae</taxon>
        <taxon>Pterocarpus clade</taxon>
        <taxon>Arachis</taxon>
    </lineage>
</organism>